<gene>
    <name evidence="2" type="ORF">SADUNF_Sadunf14G0135000</name>
</gene>
<name>A0A835JFI7_9ROSI</name>
<feature type="compositionally biased region" description="Basic and acidic residues" evidence="1">
    <location>
        <begin position="38"/>
        <end position="49"/>
    </location>
</feature>
<reference evidence="2 3" key="1">
    <citation type="submission" date="2020-10" db="EMBL/GenBank/DDBJ databases">
        <title>Plant Genome Project.</title>
        <authorList>
            <person name="Zhang R.-G."/>
        </authorList>
    </citation>
    <scope>NUCLEOTIDE SEQUENCE [LARGE SCALE GENOMIC DNA]</scope>
    <source>
        <strain evidence="2">FAFU-HL-1</strain>
        <tissue evidence="2">Leaf</tissue>
    </source>
</reference>
<protein>
    <submittedName>
        <fullName evidence="2">Uncharacterized protein</fullName>
    </submittedName>
</protein>
<feature type="compositionally biased region" description="Basic and acidic residues" evidence="1">
    <location>
        <begin position="1"/>
        <end position="16"/>
    </location>
</feature>
<comment type="caution">
    <text evidence="2">The sequence shown here is derived from an EMBL/GenBank/DDBJ whole genome shotgun (WGS) entry which is preliminary data.</text>
</comment>
<accession>A0A835JFI7</accession>
<proteinExistence type="predicted"/>
<organism evidence="2 3">
    <name type="scientific">Salix dunnii</name>
    <dbReference type="NCBI Taxonomy" id="1413687"/>
    <lineage>
        <taxon>Eukaryota</taxon>
        <taxon>Viridiplantae</taxon>
        <taxon>Streptophyta</taxon>
        <taxon>Embryophyta</taxon>
        <taxon>Tracheophyta</taxon>
        <taxon>Spermatophyta</taxon>
        <taxon>Magnoliopsida</taxon>
        <taxon>eudicotyledons</taxon>
        <taxon>Gunneridae</taxon>
        <taxon>Pentapetalae</taxon>
        <taxon>rosids</taxon>
        <taxon>fabids</taxon>
        <taxon>Malpighiales</taxon>
        <taxon>Salicaceae</taxon>
        <taxon>Saliceae</taxon>
        <taxon>Salix</taxon>
    </lineage>
</organism>
<dbReference type="Proteomes" id="UP000657918">
    <property type="component" value="Unassembled WGS sequence"/>
</dbReference>
<evidence type="ECO:0000313" key="3">
    <source>
        <dbReference type="Proteomes" id="UP000657918"/>
    </source>
</evidence>
<evidence type="ECO:0000256" key="1">
    <source>
        <dbReference type="SAM" id="MobiDB-lite"/>
    </source>
</evidence>
<evidence type="ECO:0000313" key="2">
    <source>
        <dbReference type="EMBL" id="KAF9669705.1"/>
    </source>
</evidence>
<feature type="region of interest" description="Disordered" evidence="1">
    <location>
        <begin position="1"/>
        <end position="50"/>
    </location>
</feature>
<dbReference type="EMBL" id="JADGMS010000014">
    <property type="protein sequence ID" value="KAF9669705.1"/>
    <property type="molecule type" value="Genomic_DNA"/>
</dbReference>
<sequence>MSIDKHLDSIDSRREGSNQTCPPASDEDDGDNCCRQGGLDHREREKGSGKEQICLSNARPQSPQPISCHQMDKLLLSRCYEVFLCAMKGNTVLRVPWFLGLSGERRNWKASKSYLNSAHCGQKKKEEKRKQILAAARGAVAYIKHGASLVPNCTIPNFSHILTSSPSVQVGKDSLTTMERAAERECMVLDIKAKLHLVMGVVTAVLSGCKTKVLHGLLLRLLKLGATGDPFSSFEYGTILVILLQGDKRRTDTFRRIFYAFQFSISFALALSDEEGIGGGGFVECIREHDRVLNILMIVFPQTSGQKKKEEKRKQILAAARGAVAYIKHGASLVPNCTIPNFSHILTSSPSVQVGKDSLTTMERAAERECMVLDIKAKLHLVMGVVTAVLSGCKTKVLHGLLLRLLKLGATGDPFSSFEYGTILVILLQGDKRRTDTFRRIFYAFQFSISFALALSDEEGIGGGGFVECIREHDRVLNILMIVFPQTSGQKKKEEKRKQILAAARGAVAYIKHGASLVPNCTIPNFSHILTSSPSVQVGKDSLTTMERAAERECMVLDIKAKLHLVMGVVTAVLSGCKTKVLHGLLLRLLKLGATGDPFSSFEYGTILVILLQGDKRRTDTFRRIFYAFQFSISFALALSDEEGIGGGGFVECIREHDRVLNILMIVFPQTSGQKKKEEKRKQILAAARGAVAYIKHGASLVPNCTIPNFSHILTSSPSVQVGKDSLTTMERAAERECMVLDIKAKLHLVMGVVTAVLSGCKTKVLHGLLLRLLKLGATGDPFSSFEYGTILVILLQGDKRRTDTFRRIFYAFQFSISFALALSDEEGIGGGGFVECIREHDRVLNILMIVFPQTSGQKKKEEKRKQILAAARGAVAYIKHGASLVPNCTIPNFSHILTSSPSVQVGKDSLTTMERAAERECMVLDIKAKLHLVMGVVTAVLSGCKTKVLHGLLLRLLKLGATGDPFSSFEYGTILVILLQGDKRRTDTFRRIFYAFQFSISFALALSDEEGIGGGGFVECIREHDRVLNILMIVFPQTSGQKKKEEKRKQILAAARGAVAYIKHGASLVPNCTIPNFSHILTSSPSVQVGKDSLTTMERAAERECMVLDIKAKLHLVMGVVTAVLSGCKTKVLHGLLLRLLKLGATGDPFSSFEYGTILVILLQGDKRRTDTFRRIFYAFQFSISFALALSDEEGIGGGGFVECIREHDRVLNILMIVFPQTSGQKKKEEKRKQILAAARGAVAYIKHGASLVPNCTIPNFSHILTSSPSVQVGKDSLTTMERAAERECMVLDIKAKLHLVMGVVTAVLSGCKTKVLHIRILNQLILCALELNIIIHRIKPN</sequence>
<keyword evidence="3" id="KW-1185">Reference proteome</keyword>